<dbReference type="EMBL" id="NWGY01000001">
    <property type="protein sequence ID" value="MDV3662455.1"/>
    <property type="molecule type" value="Genomic_DNA"/>
</dbReference>
<dbReference type="Proteomes" id="UP001189000">
    <property type="component" value="Unassembled WGS sequence"/>
</dbReference>
<comment type="caution">
    <text evidence="1">The sequence shown here is derived from an EMBL/GenBank/DDBJ whole genome shotgun (WGS) entry which is preliminary data.</text>
</comment>
<evidence type="ECO:0000313" key="1">
    <source>
        <dbReference type="EMBL" id="MDV3662455.1"/>
    </source>
</evidence>
<gene>
    <name evidence="1" type="ORF">CMU51_00070</name>
</gene>
<sequence length="226" mass="27221">MKSIYKPILFSTPMVQAIEEDRKNQTRRIVKKKYSNTDIKLREDKYGTHLCEIQNDLPAPKLNEDGSTTHHISFFEYKIPKYKIGDILWVRETWMIAPNYENGLGEKYYYKASKCEQFIKEWKGFWRPSIFMPREAARFFLKIKNIRIEKLHDISENDAKSEGAEKLINLYPQINQFKESRYPNYRTGFLKVWIEINNEESWKSNPWVFVYEFEKVSQPKNWPNVK</sequence>
<evidence type="ECO:0000313" key="2">
    <source>
        <dbReference type="Proteomes" id="UP001189000"/>
    </source>
</evidence>
<protein>
    <submittedName>
        <fullName evidence="1">Uncharacterized protein</fullName>
    </submittedName>
</protein>
<name>A0AAE4T4G5_9FLAO</name>
<dbReference type="AlphaFoldDB" id="A0AAE4T4G5"/>
<accession>A0AAE4T4G5</accession>
<proteinExistence type="predicted"/>
<reference evidence="1" key="1">
    <citation type="submission" date="2023-02" db="EMBL/GenBank/DDBJ databases">
        <title>Elizabethkingia anophelis draft genomes.</title>
        <authorList>
            <person name="Nicholson A.C."/>
            <person name="Whitney A.M."/>
            <person name="Humrighouse B.W."/>
            <person name="Villarma A."/>
            <person name="Bell M."/>
            <person name="Mcquiston J."/>
        </authorList>
    </citation>
    <scope>NUCLEOTIDE SEQUENCE</scope>
    <source>
        <strain evidence="1">B4955</strain>
    </source>
</reference>
<organism evidence="1 2">
    <name type="scientific">Elizabethkingia anophelis</name>
    <dbReference type="NCBI Taxonomy" id="1117645"/>
    <lineage>
        <taxon>Bacteria</taxon>
        <taxon>Pseudomonadati</taxon>
        <taxon>Bacteroidota</taxon>
        <taxon>Flavobacteriia</taxon>
        <taxon>Flavobacteriales</taxon>
        <taxon>Weeksellaceae</taxon>
        <taxon>Elizabethkingia</taxon>
    </lineage>
</organism>